<evidence type="ECO:0000313" key="3">
    <source>
        <dbReference type="Proteomes" id="UP000005238"/>
    </source>
</evidence>
<keyword evidence="3" id="KW-1185">Reference proteome</keyword>
<feature type="compositionally biased region" description="Polar residues" evidence="1">
    <location>
        <begin position="70"/>
        <end position="82"/>
    </location>
</feature>
<reference evidence="3" key="1">
    <citation type="journal article" date="2006" name="Science">
        <title>Phytophthora genome sequences uncover evolutionary origins and mechanisms of pathogenesis.</title>
        <authorList>
            <person name="Tyler B.M."/>
            <person name="Tripathy S."/>
            <person name="Zhang X."/>
            <person name="Dehal P."/>
            <person name="Jiang R.H."/>
            <person name="Aerts A."/>
            <person name="Arredondo F.D."/>
            <person name="Baxter L."/>
            <person name="Bensasson D."/>
            <person name="Beynon J.L."/>
            <person name="Chapman J."/>
            <person name="Damasceno C.M."/>
            <person name="Dorrance A.E."/>
            <person name="Dou D."/>
            <person name="Dickerman A.W."/>
            <person name="Dubchak I.L."/>
            <person name="Garbelotto M."/>
            <person name="Gijzen M."/>
            <person name="Gordon S.G."/>
            <person name="Govers F."/>
            <person name="Grunwald N.J."/>
            <person name="Huang W."/>
            <person name="Ivors K.L."/>
            <person name="Jones R.W."/>
            <person name="Kamoun S."/>
            <person name="Krampis K."/>
            <person name="Lamour K.H."/>
            <person name="Lee M.K."/>
            <person name="McDonald W.H."/>
            <person name="Medina M."/>
            <person name="Meijer H.J."/>
            <person name="Nordberg E.K."/>
            <person name="Maclean D.J."/>
            <person name="Ospina-Giraldo M.D."/>
            <person name="Morris P.F."/>
            <person name="Phuntumart V."/>
            <person name="Putnam N.H."/>
            <person name="Rash S."/>
            <person name="Rose J.K."/>
            <person name="Sakihama Y."/>
            <person name="Salamov A.A."/>
            <person name="Savidor A."/>
            <person name="Scheuring C.F."/>
            <person name="Smith B.M."/>
            <person name="Sobral B.W."/>
            <person name="Terry A."/>
            <person name="Torto-Alalibo T.A."/>
            <person name="Win J."/>
            <person name="Xu Z."/>
            <person name="Zhang H."/>
            <person name="Grigoriev I.V."/>
            <person name="Rokhsar D.S."/>
            <person name="Boore J.L."/>
        </authorList>
    </citation>
    <scope>NUCLEOTIDE SEQUENCE [LARGE SCALE GENOMIC DNA]</scope>
    <source>
        <strain evidence="3">Pr102</strain>
    </source>
</reference>
<dbReference type="EMBL" id="DS566019">
    <property type="status" value="NOT_ANNOTATED_CDS"/>
    <property type="molecule type" value="Genomic_DNA"/>
</dbReference>
<feature type="compositionally biased region" description="Basic and acidic residues" evidence="1">
    <location>
        <begin position="123"/>
        <end position="136"/>
    </location>
</feature>
<feature type="compositionally biased region" description="Basic and acidic residues" evidence="1">
    <location>
        <begin position="481"/>
        <end position="494"/>
    </location>
</feature>
<name>H3GLB4_PHYRM</name>
<dbReference type="VEuPathDB" id="FungiDB:KRP23_10218"/>
<organism evidence="2 3">
    <name type="scientific">Phytophthora ramorum</name>
    <name type="common">Sudden oak death agent</name>
    <dbReference type="NCBI Taxonomy" id="164328"/>
    <lineage>
        <taxon>Eukaryota</taxon>
        <taxon>Sar</taxon>
        <taxon>Stramenopiles</taxon>
        <taxon>Oomycota</taxon>
        <taxon>Peronosporomycetes</taxon>
        <taxon>Peronosporales</taxon>
        <taxon>Peronosporaceae</taxon>
        <taxon>Phytophthora</taxon>
    </lineage>
</organism>
<dbReference type="InParanoid" id="H3GLB4"/>
<dbReference type="Proteomes" id="UP000005238">
    <property type="component" value="Unassembled WGS sequence"/>
</dbReference>
<feature type="compositionally biased region" description="Polar residues" evidence="1">
    <location>
        <begin position="542"/>
        <end position="554"/>
    </location>
</feature>
<dbReference type="AlphaFoldDB" id="H3GLB4"/>
<accession>H3GLB4</accession>
<feature type="region of interest" description="Disordered" evidence="1">
    <location>
        <begin position="524"/>
        <end position="616"/>
    </location>
</feature>
<feature type="compositionally biased region" description="Basic residues" evidence="1">
    <location>
        <begin position="44"/>
        <end position="54"/>
    </location>
</feature>
<protein>
    <submittedName>
        <fullName evidence="2">Uncharacterized protein</fullName>
    </submittedName>
</protein>
<dbReference type="HOGENOM" id="CLU_416513_0_0_1"/>
<reference evidence="2" key="2">
    <citation type="submission" date="2015-06" db="UniProtKB">
        <authorList>
            <consortium name="EnsemblProtists"/>
        </authorList>
    </citation>
    <scope>IDENTIFICATION</scope>
    <source>
        <strain evidence="2">Pr102</strain>
    </source>
</reference>
<feature type="compositionally biased region" description="Acidic residues" evidence="1">
    <location>
        <begin position="576"/>
        <end position="593"/>
    </location>
</feature>
<evidence type="ECO:0000313" key="2">
    <source>
        <dbReference type="EnsemblProtists" id="Phyra77154"/>
    </source>
</evidence>
<feature type="compositionally biased region" description="Basic and acidic residues" evidence="1">
    <location>
        <begin position="595"/>
        <end position="608"/>
    </location>
</feature>
<proteinExistence type="predicted"/>
<dbReference type="EnsemblProtists" id="Phyra77154">
    <property type="protein sequence ID" value="Phyra77154"/>
    <property type="gene ID" value="Phyra77154"/>
</dbReference>
<feature type="region of interest" description="Disordered" evidence="1">
    <location>
        <begin position="446"/>
        <end position="512"/>
    </location>
</feature>
<feature type="compositionally biased region" description="Acidic residues" evidence="1">
    <location>
        <begin position="104"/>
        <end position="121"/>
    </location>
</feature>
<feature type="compositionally biased region" description="Acidic residues" evidence="1">
    <location>
        <begin position="84"/>
        <end position="97"/>
    </location>
</feature>
<feature type="region of interest" description="Disordered" evidence="1">
    <location>
        <begin position="1"/>
        <end position="143"/>
    </location>
</feature>
<feature type="compositionally biased region" description="Acidic residues" evidence="1">
    <location>
        <begin position="556"/>
        <end position="569"/>
    </location>
</feature>
<sequence>MAGSESTCEGGREGSERGDASRSSRRVQGLPPEEQATLDEVVRNARKVNAAKRKATQEAKESTAQEEDTSGSAVQEAHQANQDGDVEVFSDGEEDSEWSGSESGSDDENDSSSQESDEASEGDVVKVEPPAEDRVSDSLQPEEEVEILDDIKTSERAQTIKDERPLSTVQEDAVLEDVEMSLPVRPNVPLQMELPDVVLMQPPPTAMQKDYHPEVQEVETGTADVQMTEAQAKAYVADQVRRWERDVSEKNVPPDVKYDWPQVRLDSESFMVASLTTSDYLRRRMSMPTQADAWIAEMQLRRRTFGMARDLTAALIPPGMFTPRDCVAVLQTILFEAGFEFVNLVPGWFRTRVYKVHPDLVRRVVGEMLQLLVVELIEWRQVVNQAQEFLKVLSQAAPGDADRLRLEVAAHFPPGIVVATDHEINLLGSEYVWHLKAAGFRKVRSPRGVADEEAASKRVQRVAARPPPSSIPSPSSLHTCEGGREGSERGDASRSSRRVQGLPPEEQATLDEVVRSARKANAAKRKAVQEAKESTAQEEDTSGSAVQEAHQANQDGDVEVLSDGEEDSEWSGSESGSDDENDSSSQESDEASEGDVVKVEPPAEDRVSDSLQPEEEVEILDDIKTSERAQTIKDERPLSTVQEDSVLEDVEISSSTLGT</sequence>
<evidence type="ECO:0000256" key="1">
    <source>
        <dbReference type="SAM" id="MobiDB-lite"/>
    </source>
</evidence>
<feature type="compositionally biased region" description="Basic and acidic residues" evidence="1">
    <location>
        <begin position="10"/>
        <end position="22"/>
    </location>
</feature>